<dbReference type="eggNOG" id="ENOG502RAGF">
    <property type="taxonomic scope" value="Eukaryota"/>
</dbReference>
<dbReference type="EMBL" id="AAFI02000021">
    <property type="protein sequence ID" value="EAL68606.2"/>
    <property type="molecule type" value="Genomic_DNA"/>
</dbReference>
<dbReference type="RefSeq" id="XP_642521.2">
    <property type="nucleotide sequence ID" value="XM_637429.2"/>
</dbReference>
<dbReference type="Pfam" id="PF10974">
    <property type="entry name" value="DUF2804"/>
    <property type="match status" value="1"/>
</dbReference>
<dbReference type="KEGG" id="ddi:DDB_G0277697"/>
<dbReference type="PaxDb" id="44689-DDB0304392"/>
<dbReference type="OMA" id="ETSWRWA"/>
<proteinExistence type="predicted"/>
<keyword evidence="2" id="KW-1185">Reference proteome</keyword>
<evidence type="ECO:0000313" key="2">
    <source>
        <dbReference type="Proteomes" id="UP000002195"/>
    </source>
</evidence>
<dbReference type="PANTHER" id="PTHR35868">
    <property type="entry name" value="DUF2804 DOMAIN-CONTAINING PROTEIN-RELATED"/>
    <property type="match status" value="1"/>
</dbReference>
<evidence type="ECO:0000313" key="1">
    <source>
        <dbReference type="EMBL" id="EAL68606.2"/>
    </source>
</evidence>
<sequence>NQIEIKENGELLDENGILKIKGWSRQPYLKYNPEQLSKFRKSFRLKEWNYYSIGSNSFYFAVVAIDLGYACIYQCFFIDFEKDYKNLNENQPQQPSEPSDYIMDEIRFATPFSKGLCLPSDSCEHGCHTKYDSNNFSIEFNSICSEHLNKDDESSDSNNNNSKIKHHIKFYSKKGQLEGDIVFDLSPTRESIVLMTPIGKENFYYNRKTNLIPVGGSLKVKGVEQLNGDINSIANDCFGIMDWGRGIWEYNSFWLWSSAWGKVDGIPVGLNFGSGFGDLSTHTENGVNVNGIVHKLGHVDIEYNESNLMEPWKFICKHGRFGEQPLIFTPFKKKYDNNDFTVFISSFHQILGTFTGEIILDDGSRLKINLIGFSEVHKARW</sequence>
<dbReference type="AlphaFoldDB" id="Q54ZB6"/>
<dbReference type="PhylomeDB" id="Q54ZB6"/>
<feature type="non-terminal residue" evidence="1">
    <location>
        <position position="1"/>
    </location>
</feature>
<evidence type="ECO:0008006" key="3">
    <source>
        <dbReference type="Google" id="ProtNLM"/>
    </source>
</evidence>
<dbReference type="Proteomes" id="UP000002195">
    <property type="component" value="Unassembled WGS sequence"/>
</dbReference>
<dbReference type="VEuPathDB" id="AmoebaDB:DDB_G0277697"/>
<name>Q54ZB6_DICDI</name>
<dbReference type="HOGENOM" id="CLU_068418_0_0_1"/>
<dbReference type="GeneID" id="8621147"/>
<dbReference type="InParanoid" id="Q54ZB6"/>
<dbReference type="dictyBase" id="DDB_G0277697"/>
<dbReference type="PANTHER" id="PTHR35868:SF1">
    <property type="entry name" value="DUF2804 DOMAIN-CONTAINING PROTEIN"/>
    <property type="match status" value="1"/>
</dbReference>
<accession>Q54ZB6</accession>
<organism evidence="1 2">
    <name type="scientific">Dictyostelium discoideum</name>
    <name type="common">Social amoeba</name>
    <dbReference type="NCBI Taxonomy" id="44689"/>
    <lineage>
        <taxon>Eukaryota</taxon>
        <taxon>Amoebozoa</taxon>
        <taxon>Evosea</taxon>
        <taxon>Eumycetozoa</taxon>
        <taxon>Dictyostelia</taxon>
        <taxon>Dictyosteliales</taxon>
        <taxon>Dictyosteliaceae</taxon>
        <taxon>Dictyostelium</taxon>
    </lineage>
</organism>
<reference evidence="1 2" key="1">
    <citation type="journal article" date="2005" name="Nature">
        <title>The genome of the social amoeba Dictyostelium discoideum.</title>
        <authorList>
            <consortium name="The Dictyostelium discoideum Sequencing Consortium"/>
            <person name="Eichinger L."/>
            <person name="Pachebat J.A."/>
            <person name="Glockner G."/>
            <person name="Rajandream M.A."/>
            <person name="Sucgang R."/>
            <person name="Berriman M."/>
            <person name="Song J."/>
            <person name="Olsen R."/>
            <person name="Szafranski K."/>
            <person name="Xu Q."/>
            <person name="Tunggal B."/>
            <person name="Kummerfeld S."/>
            <person name="Madera M."/>
            <person name="Konfortov B.A."/>
            <person name="Rivero F."/>
            <person name="Bankier A.T."/>
            <person name="Lehmann R."/>
            <person name="Hamlin N."/>
            <person name="Davies R."/>
            <person name="Gaudet P."/>
            <person name="Fey P."/>
            <person name="Pilcher K."/>
            <person name="Chen G."/>
            <person name="Saunders D."/>
            <person name="Sodergren E."/>
            <person name="Davis P."/>
            <person name="Kerhornou A."/>
            <person name="Nie X."/>
            <person name="Hall N."/>
            <person name="Anjard C."/>
            <person name="Hemphill L."/>
            <person name="Bason N."/>
            <person name="Farbrother P."/>
            <person name="Desany B."/>
            <person name="Just E."/>
            <person name="Morio T."/>
            <person name="Rost R."/>
            <person name="Churcher C."/>
            <person name="Cooper J."/>
            <person name="Haydock S."/>
            <person name="van Driessche N."/>
            <person name="Cronin A."/>
            <person name="Goodhead I."/>
            <person name="Muzny D."/>
            <person name="Mourier T."/>
            <person name="Pain A."/>
            <person name="Lu M."/>
            <person name="Harper D."/>
            <person name="Lindsay R."/>
            <person name="Hauser H."/>
            <person name="James K."/>
            <person name="Quiles M."/>
            <person name="Madan Babu M."/>
            <person name="Saito T."/>
            <person name="Buchrieser C."/>
            <person name="Wardroper A."/>
            <person name="Felder M."/>
            <person name="Thangavelu M."/>
            <person name="Johnson D."/>
            <person name="Knights A."/>
            <person name="Loulseged H."/>
            <person name="Mungall K."/>
            <person name="Oliver K."/>
            <person name="Price C."/>
            <person name="Quail M.A."/>
            <person name="Urushihara H."/>
            <person name="Hernandez J."/>
            <person name="Rabbinowitsch E."/>
            <person name="Steffen D."/>
            <person name="Sanders M."/>
            <person name="Ma J."/>
            <person name="Kohara Y."/>
            <person name="Sharp S."/>
            <person name="Simmonds M."/>
            <person name="Spiegler S."/>
            <person name="Tivey A."/>
            <person name="Sugano S."/>
            <person name="White B."/>
            <person name="Walker D."/>
            <person name="Woodward J."/>
            <person name="Winckler T."/>
            <person name="Tanaka Y."/>
            <person name="Shaulsky G."/>
            <person name="Schleicher M."/>
            <person name="Weinstock G."/>
            <person name="Rosenthal A."/>
            <person name="Cox E.C."/>
            <person name="Chisholm R.L."/>
            <person name="Gibbs R."/>
            <person name="Loomis W.F."/>
            <person name="Platzer M."/>
            <person name="Kay R.R."/>
            <person name="Williams J."/>
            <person name="Dear P.H."/>
            <person name="Noegel A.A."/>
            <person name="Barrell B."/>
            <person name="Kuspa A."/>
        </authorList>
    </citation>
    <scope>NUCLEOTIDE SEQUENCE [LARGE SCALE GENOMIC DNA]</scope>
    <source>
        <strain evidence="1 2">AX4</strain>
    </source>
</reference>
<comment type="caution">
    <text evidence="1">The sequence shown here is derived from an EMBL/GenBank/DDBJ whole genome shotgun (WGS) entry which is preliminary data.</text>
</comment>
<gene>
    <name evidence="1" type="ORF">DDB_G0277697</name>
</gene>
<dbReference type="InterPro" id="IPR021243">
    <property type="entry name" value="DUF2804"/>
</dbReference>
<protein>
    <recommendedName>
        <fullName evidence="3">DUF2804 domain-containing protein</fullName>
    </recommendedName>
</protein>